<gene>
    <name evidence="1" type="ORF">GA0116948_107202</name>
</gene>
<dbReference type="Proteomes" id="UP000242818">
    <property type="component" value="Unassembled WGS sequence"/>
</dbReference>
<dbReference type="Gene3D" id="2.180.10.10">
    <property type="entry name" value="RHS repeat-associated core"/>
    <property type="match status" value="1"/>
</dbReference>
<organism evidence="1 2">
    <name type="scientific">Chitinophaga costaii</name>
    <dbReference type="NCBI Taxonomy" id="1335309"/>
    <lineage>
        <taxon>Bacteria</taxon>
        <taxon>Pseudomonadati</taxon>
        <taxon>Bacteroidota</taxon>
        <taxon>Chitinophagia</taxon>
        <taxon>Chitinophagales</taxon>
        <taxon>Chitinophagaceae</taxon>
        <taxon>Chitinophaga</taxon>
    </lineage>
</organism>
<reference evidence="1 2" key="1">
    <citation type="submission" date="2016-08" db="EMBL/GenBank/DDBJ databases">
        <authorList>
            <person name="Seilhamer J.J."/>
        </authorList>
    </citation>
    <scope>NUCLEOTIDE SEQUENCE [LARGE SCALE GENOMIC DNA]</scope>
    <source>
        <strain evidence="1 2">A37T2</strain>
    </source>
</reference>
<dbReference type="AlphaFoldDB" id="A0A1C4EA89"/>
<dbReference type="EMBL" id="FMAR01000007">
    <property type="protein sequence ID" value="SCC40478.1"/>
    <property type="molecule type" value="Genomic_DNA"/>
</dbReference>
<evidence type="ECO:0000313" key="1">
    <source>
        <dbReference type="EMBL" id="SCC40478.1"/>
    </source>
</evidence>
<sequence length="128" mass="14527">MLIGGSIGAANPNALSSYTTLALPSFNQGIPVGYSYGYDRLNRLRYMRYNLFDSVATQWSNTKAINDYKEIVRYDANGNILNYQRNGTTQNSRALAIMIEDVLRICSIRQKVLLIREFALVDMMMTKV</sequence>
<protein>
    <recommendedName>
        <fullName evidence="3">YD repeat-containing protein</fullName>
    </recommendedName>
</protein>
<dbReference type="STRING" id="1335309.GA0116948_107202"/>
<accession>A0A1C4EA89</accession>
<proteinExistence type="predicted"/>
<evidence type="ECO:0000313" key="2">
    <source>
        <dbReference type="Proteomes" id="UP000242818"/>
    </source>
</evidence>
<evidence type="ECO:0008006" key="3">
    <source>
        <dbReference type="Google" id="ProtNLM"/>
    </source>
</evidence>
<dbReference type="OrthoDB" id="2972467at2"/>
<dbReference type="RefSeq" id="WP_089712513.1">
    <property type="nucleotide sequence ID" value="NZ_FMAR01000007.1"/>
</dbReference>
<name>A0A1C4EA89_9BACT</name>
<keyword evidence="2" id="KW-1185">Reference proteome</keyword>